<organism evidence="1 2">
    <name type="scientific">Luteibacter jiangsuensis</name>
    <dbReference type="NCBI Taxonomy" id="637577"/>
    <lineage>
        <taxon>Bacteria</taxon>
        <taxon>Pseudomonadati</taxon>
        <taxon>Pseudomonadota</taxon>
        <taxon>Gammaproteobacteria</taxon>
        <taxon>Lysobacterales</taxon>
        <taxon>Rhodanobacteraceae</taxon>
        <taxon>Luteibacter</taxon>
    </lineage>
</organism>
<protein>
    <submittedName>
        <fullName evidence="1">Uncharacterized protein</fullName>
    </submittedName>
</protein>
<gene>
    <name evidence="1" type="ORF">J2T07_002747</name>
</gene>
<reference evidence="1 2" key="1">
    <citation type="submission" date="2023-07" db="EMBL/GenBank/DDBJ databases">
        <title>Sorghum-associated microbial communities from plants grown in Nebraska, USA.</title>
        <authorList>
            <person name="Schachtman D."/>
        </authorList>
    </citation>
    <scope>NUCLEOTIDE SEQUENCE [LARGE SCALE GENOMIC DNA]</scope>
    <source>
        <strain evidence="1 2">CC60</strain>
    </source>
</reference>
<keyword evidence="2" id="KW-1185">Reference proteome</keyword>
<evidence type="ECO:0000313" key="1">
    <source>
        <dbReference type="EMBL" id="MDQ0010557.1"/>
    </source>
</evidence>
<comment type="caution">
    <text evidence="1">The sequence shown here is derived from an EMBL/GenBank/DDBJ whole genome shotgun (WGS) entry which is preliminary data.</text>
</comment>
<name>A0ABT9T2X9_9GAMM</name>
<proteinExistence type="predicted"/>
<dbReference type="EMBL" id="JAUSSK010000003">
    <property type="protein sequence ID" value="MDQ0010557.1"/>
    <property type="molecule type" value="Genomic_DNA"/>
</dbReference>
<dbReference type="RefSeq" id="WP_306850635.1">
    <property type="nucleotide sequence ID" value="NZ_JAUSSK010000003.1"/>
</dbReference>
<evidence type="ECO:0000313" key="2">
    <source>
        <dbReference type="Proteomes" id="UP001237737"/>
    </source>
</evidence>
<accession>A0ABT9T2X9</accession>
<dbReference type="Proteomes" id="UP001237737">
    <property type="component" value="Unassembled WGS sequence"/>
</dbReference>
<sequence length="142" mass="15442">MAVTQEQLEKLFGFAVEFAQDMLQKNGEFYPFGATLGRDGQIAAEGGYDGDDDHPSTQDVYVAVSDRLAAAGADGRIHAAALVANATVPDELEAPSRDAIRVRLEADGFARFIYVPYEPSSEQSIRLYDPVLIDIDPAFFPV</sequence>